<evidence type="ECO:0000256" key="2">
    <source>
        <dbReference type="ARBA" id="ARBA00022679"/>
    </source>
</evidence>
<dbReference type="GO" id="GO:0016757">
    <property type="term" value="F:glycosyltransferase activity"/>
    <property type="evidence" value="ECO:0007669"/>
    <property type="project" value="UniProtKB-KW"/>
</dbReference>
<reference evidence="4 5" key="1">
    <citation type="submission" date="2016-07" db="EMBL/GenBank/DDBJ databases">
        <title>Characterization of isolates of Eisenbergiella tayi derived from blood cultures, using whole genome sequencing.</title>
        <authorList>
            <person name="Burdz T."/>
            <person name="Wiebe D."/>
            <person name="Huynh C."/>
            <person name="Bernard K."/>
        </authorList>
    </citation>
    <scope>NUCLEOTIDE SEQUENCE [LARGE SCALE GENOMIC DNA]</scope>
    <source>
        <strain evidence="4 5">NML 110608</strain>
    </source>
</reference>
<dbReference type="PANTHER" id="PTHR22916">
    <property type="entry name" value="GLYCOSYLTRANSFERASE"/>
    <property type="match status" value="1"/>
</dbReference>
<dbReference type="CDD" id="cd00761">
    <property type="entry name" value="Glyco_tranf_GTA_type"/>
    <property type="match status" value="1"/>
</dbReference>
<evidence type="ECO:0000313" key="5">
    <source>
        <dbReference type="Proteomes" id="UP000094067"/>
    </source>
</evidence>
<keyword evidence="2 4" id="KW-0808">Transferase</keyword>
<dbReference type="EC" id="2.4.-.-" evidence="4"/>
<gene>
    <name evidence="4" type="primary">epsH_3</name>
    <name evidence="4" type="ORF">BEI61_01488</name>
</gene>
<comment type="caution">
    <text evidence="4">The sequence shown here is derived from an EMBL/GenBank/DDBJ whole genome shotgun (WGS) entry which is preliminary data.</text>
</comment>
<dbReference type="RefSeq" id="WP_069151809.1">
    <property type="nucleotide sequence ID" value="NZ_MCGH01000002.1"/>
</dbReference>
<proteinExistence type="predicted"/>
<dbReference type="SUPFAM" id="SSF53448">
    <property type="entry name" value="Nucleotide-diphospho-sugar transferases"/>
    <property type="match status" value="1"/>
</dbReference>
<dbReference type="EMBL" id="MCGH01000002">
    <property type="protein sequence ID" value="ODM05599.1"/>
    <property type="molecule type" value="Genomic_DNA"/>
</dbReference>
<dbReference type="Proteomes" id="UP000094067">
    <property type="component" value="Unassembled WGS sequence"/>
</dbReference>
<sequence>MEEKLISIIVPVYNAQNYLKRCVDSIVNQTYGNLEIILVDDGAEDKSPEMCDAYAAADHRIEVIHKENGGLMSAWMAGVKKSRGDYLSFIDSDDWVETDMMEVMLQKTSGCPGEIICGNFVIERTGGITEHYHELPPGIYEGLDLEKKVKSRLLGNERRTISMSRCMKLFSRELIVDNLGFCNPKIKMGEDVNIVLPALLDCKRVVILEGALHYHYFYNDTSIVHKYDGHMYEGIRILTDTIKEIFMAKNISDWESQWEEEKLFLFLLTVKNELRGGRMGYMERIRRICKDEKLNDVAYRYEAEPKDKVNKLLIWVVKKPSAVRCMLGKTIFEVFDKVRR</sequence>
<accession>A0A1E3AAD9</accession>
<evidence type="ECO:0000313" key="4">
    <source>
        <dbReference type="EMBL" id="ODM05599.1"/>
    </source>
</evidence>
<protein>
    <submittedName>
        <fullName evidence="4">Putative glycosyltransferase EpsH</fullName>
        <ecNumber evidence="4">2.4.-.-</ecNumber>
    </submittedName>
</protein>
<dbReference type="InterPro" id="IPR001173">
    <property type="entry name" value="Glyco_trans_2-like"/>
</dbReference>
<dbReference type="Gene3D" id="3.90.550.10">
    <property type="entry name" value="Spore Coat Polysaccharide Biosynthesis Protein SpsA, Chain A"/>
    <property type="match status" value="1"/>
</dbReference>
<dbReference type="Pfam" id="PF00535">
    <property type="entry name" value="Glycos_transf_2"/>
    <property type="match status" value="1"/>
</dbReference>
<name>A0A1E3AAD9_9FIRM</name>
<evidence type="ECO:0000256" key="1">
    <source>
        <dbReference type="ARBA" id="ARBA00022676"/>
    </source>
</evidence>
<dbReference type="InterPro" id="IPR029044">
    <property type="entry name" value="Nucleotide-diphossugar_trans"/>
</dbReference>
<evidence type="ECO:0000259" key="3">
    <source>
        <dbReference type="Pfam" id="PF00535"/>
    </source>
</evidence>
<dbReference type="PATRIC" id="fig|1432052.4.peg.1670"/>
<keyword evidence="1 4" id="KW-0328">Glycosyltransferase</keyword>
<feature type="domain" description="Glycosyltransferase 2-like" evidence="3">
    <location>
        <begin position="7"/>
        <end position="143"/>
    </location>
</feature>
<dbReference type="PANTHER" id="PTHR22916:SF51">
    <property type="entry name" value="GLYCOSYLTRANSFERASE EPSH-RELATED"/>
    <property type="match status" value="1"/>
</dbReference>
<dbReference type="AlphaFoldDB" id="A0A1E3AAD9"/>
<organism evidence="4 5">
    <name type="scientific">Eisenbergiella tayi</name>
    <dbReference type="NCBI Taxonomy" id="1432052"/>
    <lineage>
        <taxon>Bacteria</taxon>
        <taxon>Bacillati</taxon>
        <taxon>Bacillota</taxon>
        <taxon>Clostridia</taxon>
        <taxon>Lachnospirales</taxon>
        <taxon>Lachnospiraceae</taxon>
        <taxon>Eisenbergiella</taxon>
    </lineage>
</organism>